<reference evidence="1 2" key="1">
    <citation type="submission" date="2018-03" db="EMBL/GenBank/DDBJ databases">
        <authorList>
            <person name="Keele B.F."/>
        </authorList>
    </citation>
    <scope>NUCLEOTIDE SEQUENCE [LARGE SCALE GENOMIC DNA]</scope>
    <source>
        <strain evidence="1 2">IB-3</strain>
    </source>
</reference>
<name>A0A2R7YXR0_9ACTN</name>
<dbReference type="AlphaFoldDB" id="A0A2R7YXR0"/>
<evidence type="ECO:0008006" key="3">
    <source>
        <dbReference type="Google" id="ProtNLM"/>
    </source>
</evidence>
<protein>
    <recommendedName>
        <fullName evidence="3">Peptidase M10 metallopeptidase domain-containing protein</fullName>
    </recommendedName>
</protein>
<dbReference type="SUPFAM" id="SSF55486">
    <property type="entry name" value="Metalloproteases ('zincins'), catalytic domain"/>
    <property type="match status" value="1"/>
</dbReference>
<proteinExistence type="predicted"/>
<dbReference type="OrthoDB" id="4297752at2"/>
<evidence type="ECO:0000313" key="2">
    <source>
        <dbReference type="Proteomes" id="UP000244867"/>
    </source>
</evidence>
<accession>A0A2R7YXR0</accession>
<dbReference type="EMBL" id="PYXZ01000003">
    <property type="protein sequence ID" value="PUA81143.1"/>
    <property type="molecule type" value="Genomic_DNA"/>
</dbReference>
<organism evidence="1 2">
    <name type="scientific">Nocardioides currus</name>
    <dbReference type="NCBI Taxonomy" id="2133958"/>
    <lineage>
        <taxon>Bacteria</taxon>
        <taxon>Bacillati</taxon>
        <taxon>Actinomycetota</taxon>
        <taxon>Actinomycetes</taxon>
        <taxon>Propionibacteriales</taxon>
        <taxon>Nocardioidaceae</taxon>
        <taxon>Nocardioides</taxon>
    </lineage>
</organism>
<evidence type="ECO:0000313" key="1">
    <source>
        <dbReference type="EMBL" id="PUA81143.1"/>
    </source>
</evidence>
<sequence length="363" mass="40132">MTQPTHRKRFGSIVLVAVLALVLTTLVGSPAEAKPRKGKDKVSYGTTSWVAGTQGYSIKGKLSGRKGRKVQLQIKWADGWHTIDKAKTKKKGKFTITGNLDWYGAHKVRVFAPRSKGSRAKVFKAKSFKIAVPWTPRGSKSSYLRMNYKGVNFQWDPCKTIKYRVNPGYAGEPAIAFTQQAVELLERATGFRTKYVGTTTSVPIDRKPFQKGTDMVIAWSNQTDYADLVQAVGVGGPGSLKPARRKSNNKVVLEIKRPGVTMNMAYAGLYPFAFDDPATETYGLVLIHELGHAFGLEHFADNIQVMHPGDRPPSETGYHAWYEAGDLAGLKAQGAQGGCLKPYRNRGRYSAIDLTNIPDFMRE</sequence>
<keyword evidence="2" id="KW-1185">Reference proteome</keyword>
<dbReference type="RefSeq" id="WP_108344085.1">
    <property type="nucleotide sequence ID" value="NZ_PYXZ01000003.1"/>
</dbReference>
<dbReference type="Gene3D" id="3.40.390.10">
    <property type="entry name" value="Collagenase (Catalytic Domain)"/>
    <property type="match status" value="1"/>
</dbReference>
<gene>
    <name evidence="1" type="ORF">C7S10_08845</name>
</gene>
<comment type="caution">
    <text evidence="1">The sequence shown here is derived from an EMBL/GenBank/DDBJ whole genome shotgun (WGS) entry which is preliminary data.</text>
</comment>
<dbReference type="Proteomes" id="UP000244867">
    <property type="component" value="Unassembled WGS sequence"/>
</dbReference>
<dbReference type="GO" id="GO:0008237">
    <property type="term" value="F:metallopeptidase activity"/>
    <property type="evidence" value="ECO:0007669"/>
    <property type="project" value="InterPro"/>
</dbReference>
<dbReference type="InterPro" id="IPR024079">
    <property type="entry name" value="MetalloPept_cat_dom_sf"/>
</dbReference>